<gene>
    <name evidence="2" type="ORF">SAMEA4029010_CIC11G00000003467</name>
</gene>
<name>A0A1L0CUN4_9ASCO</name>
<evidence type="ECO:0000313" key="3">
    <source>
        <dbReference type="Proteomes" id="UP000182334"/>
    </source>
</evidence>
<proteinExistence type="predicted"/>
<evidence type="ECO:0000313" key="2">
    <source>
        <dbReference type="EMBL" id="SGZ47358.1"/>
    </source>
</evidence>
<feature type="region of interest" description="Disordered" evidence="1">
    <location>
        <begin position="1"/>
        <end position="80"/>
    </location>
</feature>
<feature type="compositionally biased region" description="Pro residues" evidence="1">
    <location>
        <begin position="64"/>
        <end position="75"/>
    </location>
</feature>
<dbReference type="OrthoDB" id="4090463at2759"/>
<protein>
    <submittedName>
        <fullName evidence="2">CIC11C00000003467</fullName>
    </submittedName>
</protein>
<sequence length="198" mass="21107">MTRYQRGDLMEGWNDCPPPTLSRDSSSSSISTARSKRRTPRLSGLVSGTEPPTPRRVSGATAPPNGPPTVPPGAPPMGRTALAASSILGSNLERLLNTTGTESAAESFGDINQTPEKLQSILKGADLSANDETFFTNRILDVYPTLSENHKGFVSKIVHGLASGQESATLKGEILNYMMIHSGVSTWCVPLKKLVESI</sequence>
<evidence type="ECO:0000256" key="1">
    <source>
        <dbReference type="SAM" id="MobiDB-lite"/>
    </source>
</evidence>
<reference evidence="2 3" key="1">
    <citation type="submission" date="2016-10" db="EMBL/GenBank/DDBJ databases">
        <authorList>
            <person name="de Groot N.N."/>
        </authorList>
    </citation>
    <scope>NUCLEOTIDE SEQUENCE [LARGE SCALE GENOMIC DNA]</scope>
    <source>
        <strain evidence="2 3">CBS 141442</strain>
    </source>
</reference>
<keyword evidence="3" id="KW-1185">Reference proteome</keyword>
<organism evidence="2 3">
    <name type="scientific">Sungouiella intermedia</name>
    <dbReference type="NCBI Taxonomy" id="45354"/>
    <lineage>
        <taxon>Eukaryota</taxon>
        <taxon>Fungi</taxon>
        <taxon>Dikarya</taxon>
        <taxon>Ascomycota</taxon>
        <taxon>Saccharomycotina</taxon>
        <taxon>Pichiomycetes</taxon>
        <taxon>Metschnikowiaceae</taxon>
        <taxon>Sungouiella</taxon>
    </lineage>
</organism>
<accession>A0A1L0CUN4</accession>
<dbReference type="EMBL" id="LT635756">
    <property type="protein sequence ID" value="SGZ47358.1"/>
    <property type="molecule type" value="Genomic_DNA"/>
</dbReference>
<dbReference type="AlphaFoldDB" id="A0A1L0CUN4"/>
<feature type="compositionally biased region" description="Low complexity" evidence="1">
    <location>
        <begin position="22"/>
        <end position="33"/>
    </location>
</feature>
<dbReference type="Proteomes" id="UP000182334">
    <property type="component" value="Chromosome I"/>
</dbReference>